<proteinExistence type="predicted"/>
<evidence type="ECO:0000313" key="1">
    <source>
        <dbReference type="EMBL" id="MDT2758720.1"/>
    </source>
</evidence>
<dbReference type="RefSeq" id="WP_137619498.1">
    <property type="nucleotide sequence ID" value="NZ_BJDX01000011.1"/>
</dbReference>
<dbReference type="EMBL" id="JARQAJ010000001">
    <property type="protein sequence ID" value="MDT2758720.1"/>
    <property type="molecule type" value="Genomic_DNA"/>
</dbReference>
<comment type="caution">
    <text evidence="1">The sequence shown here is derived from an EMBL/GenBank/DDBJ whole genome shotgun (WGS) entry which is preliminary data.</text>
</comment>
<sequence>MEREELIKKVKELLNEDNLEKAKTFIEDHKEELGDYYDKAKNLLRSDKMDDLLGQFKKFFK</sequence>
<name>A0ABU3FAL8_9ENTE</name>
<evidence type="ECO:0000313" key="2">
    <source>
        <dbReference type="Proteomes" id="UP001181046"/>
    </source>
</evidence>
<dbReference type="Proteomes" id="UP001181046">
    <property type="component" value="Unassembled WGS sequence"/>
</dbReference>
<organism evidence="1 2">
    <name type="scientific">Enterococcus xiangfangensis</name>
    <dbReference type="NCBI Taxonomy" id="1296537"/>
    <lineage>
        <taxon>Bacteria</taxon>
        <taxon>Bacillati</taxon>
        <taxon>Bacillota</taxon>
        <taxon>Bacilli</taxon>
        <taxon>Lactobacillales</taxon>
        <taxon>Enterococcaceae</taxon>
        <taxon>Enterococcus</taxon>
    </lineage>
</organism>
<reference evidence="1" key="1">
    <citation type="submission" date="2023-03" db="EMBL/GenBank/DDBJ databases">
        <authorList>
            <person name="Shen W."/>
            <person name="Cai J."/>
        </authorList>
    </citation>
    <scope>NUCLEOTIDE SEQUENCE</scope>
    <source>
        <strain evidence="1">P66-3</strain>
    </source>
</reference>
<evidence type="ECO:0008006" key="3">
    <source>
        <dbReference type="Google" id="ProtNLM"/>
    </source>
</evidence>
<accession>A0ABU3FAL8</accession>
<gene>
    <name evidence="1" type="ORF">P7H27_02860</name>
</gene>
<keyword evidence="2" id="KW-1185">Reference proteome</keyword>
<protein>
    <recommendedName>
        <fullName evidence="3">Isoleucyl-tRNA synthetase</fullName>
    </recommendedName>
</protein>